<evidence type="ECO:0000313" key="1">
    <source>
        <dbReference type="EMBL" id="KAK5647817.1"/>
    </source>
</evidence>
<proteinExistence type="predicted"/>
<dbReference type="AlphaFoldDB" id="A0AAN7VH10"/>
<organism evidence="1 2">
    <name type="scientific">Pyrocoelia pectoralis</name>
    <dbReference type="NCBI Taxonomy" id="417401"/>
    <lineage>
        <taxon>Eukaryota</taxon>
        <taxon>Metazoa</taxon>
        <taxon>Ecdysozoa</taxon>
        <taxon>Arthropoda</taxon>
        <taxon>Hexapoda</taxon>
        <taxon>Insecta</taxon>
        <taxon>Pterygota</taxon>
        <taxon>Neoptera</taxon>
        <taxon>Endopterygota</taxon>
        <taxon>Coleoptera</taxon>
        <taxon>Polyphaga</taxon>
        <taxon>Elateriformia</taxon>
        <taxon>Elateroidea</taxon>
        <taxon>Lampyridae</taxon>
        <taxon>Lampyrinae</taxon>
        <taxon>Pyrocoelia</taxon>
    </lineage>
</organism>
<keyword evidence="2" id="KW-1185">Reference proteome</keyword>
<gene>
    <name evidence="1" type="ORF">RI129_002709</name>
</gene>
<dbReference type="EMBL" id="JAVRBK010000002">
    <property type="protein sequence ID" value="KAK5647817.1"/>
    <property type="molecule type" value="Genomic_DNA"/>
</dbReference>
<comment type="caution">
    <text evidence="1">The sequence shown here is derived from an EMBL/GenBank/DDBJ whole genome shotgun (WGS) entry which is preliminary data.</text>
</comment>
<evidence type="ECO:0000313" key="2">
    <source>
        <dbReference type="Proteomes" id="UP001329430"/>
    </source>
</evidence>
<evidence type="ECO:0008006" key="3">
    <source>
        <dbReference type="Google" id="ProtNLM"/>
    </source>
</evidence>
<dbReference type="Proteomes" id="UP001329430">
    <property type="component" value="Chromosome 2"/>
</dbReference>
<name>A0AAN7VH10_9COLE</name>
<protein>
    <recommendedName>
        <fullName evidence="3">Retrotransposon gag domain-containing protein</fullName>
    </recommendedName>
</protein>
<sequence length="162" mass="18880">MQNRLTGLARTWYDNLTTYTYNWGEWKSLIVKTFPDHVDFAATLRQLVNRDKQRNETMTQYYFGKMTLIQACNITKKNAVSCLIDGLKDRTLRNGAKAGRYDTPEDLYTEYLSTLDNDETITPLNETRENGSRSICCTGFARVDPITKTIRRCWCRRQNKAL</sequence>
<reference evidence="1 2" key="1">
    <citation type="journal article" date="2024" name="Insects">
        <title>An Improved Chromosome-Level Genome Assembly of the Firefly Pyrocoelia pectoralis.</title>
        <authorList>
            <person name="Fu X."/>
            <person name="Meyer-Rochow V.B."/>
            <person name="Ballantyne L."/>
            <person name="Zhu X."/>
        </authorList>
    </citation>
    <scope>NUCLEOTIDE SEQUENCE [LARGE SCALE GENOMIC DNA]</scope>
    <source>
        <strain evidence="1">XCY_ONT2</strain>
    </source>
</reference>
<accession>A0AAN7VH10</accession>